<evidence type="ECO:0000313" key="6">
    <source>
        <dbReference type="EMBL" id="HAA83839.1"/>
    </source>
</evidence>
<dbReference type="SUPFAM" id="SSF56014">
    <property type="entry name" value="Nitrite and sulphite reductase 4Fe-4S domain-like"/>
    <property type="match status" value="1"/>
</dbReference>
<dbReference type="PANTHER" id="PTHR11493">
    <property type="entry name" value="SULFITE REDUCTASE [NADPH] SUBUNIT BETA-RELATED"/>
    <property type="match status" value="1"/>
</dbReference>
<evidence type="ECO:0000256" key="4">
    <source>
        <dbReference type="ARBA" id="ARBA00023014"/>
    </source>
</evidence>
<dbReference type="InterPro" id="IPR045854">
    <property type="entry name" value="NO2/SO3_Rdtase_4Fe4S_sf"/>
</dbReference>
<dbReference type="PROSITE" id="PS00198">
    <property type="entry name" value="4FE4S_FER_1"/>
    <property type="match status" value="1"/>
</dbReference>
<evidence type="ECO:0000259" key="5">
    <source>
        <dbReference type="PROSITE" id="PS51379"/>
    </source>
</evidence>
<evidence type="ECO:0000256" key="3">
    <source>
        <dbReference type="ARBA" id="ARBA00023004"/>
    </source>
</evidence>
<feature type="domain" description="4Fe-4S ferredoxin-type" evidence="5">
    <location>
        <begin position="123"/>
        <end position="152"/>
    </location>
</feature>
<feature type="domain" description="4Fe-4S ferredoxin-type" evidence="5">
    <location>
        <begin position="94"/>
        <end position="122"/>
    </location>
</feature>
<keyword evidence="3" id="KW-0408">Iron</keyword>
<dbReference type="PROSITE" id="PS51379">
    <property type="entry name" value="4FE4S_FER_2"/>
    <property type="match status" value="2"/>
</dbReference>
<evidence type="ECO:0000256" key="2">
    <source>
        <dbReference type="ARBA" id="ARBA00022723"/>
    </source>
</evidence>
<reference evidence="6 7" key="1">
    <citation type="journal article" date="2018" name="Nat. Biotechnol.">
        <title>A standardized bacterial taxonomy based on genome phylogeny substantially revises the tree of life.</title>
        <authorList>
            <person name="Parks D.H."/>
            <person name="Chuvochina M."/>
            <person name="Waite D.W."/>
            <person name="Rinke C."/>
            <person name="Skarshewski A."/>
            <person name="Chaumeil P.A."/>
            <person name="Hugenholtz P."/>
        </authorList>
    </citation>
    <scope>NUCLEOTIDE SEQUENCE [LARGE SCALE GENOMIC DNA]</scope>
    <source>
        <strain evidence="6">UBA12529</strain>
    </source>
</reference>
<evidence type="ECO:0000256" key="1">
    <source>
        <dbReference type="ARBA" id="ARBA00022485"/>
    </source>
</evidence>
<dbReference type="EMBL" id="DLVE01000045">
    <property type="protein sequence ID" value="HAA83839.1"/>
    <property type="molecule type" value="Genomic_DNA"/>
</dbReference>
<keyword evidence="2" id="KW-0479">Metal-binding</keyword>
<name>A0A101FK42_9BACT</name>
<dbReference type="PANTHER" id="PTHR11493:SF54">
    <property type="entry name" value="ANAEROBIC SULFITE REDUCTASE SUBUNIT C"/>
    <property type="match status" value="1"/>
</dbReference>
<comment type="caution">
    <text evidence="6">The sequence shown here is derived from an EMBL/GenBank/DDBJ whole genome shotgun (WGS) entry which is preliminary data.</text>
</comment>
<dbReference type="GO" id="GO:0016491">
    <property type="term" value="F:oxidoreductase activity"/>
    <property type="evidence" value="ECO:0007669"/>
    <property type="project" value="InterPro"/>
</dbReference>
<keyword evidence="1" id="KW-0004">4Fe-4S</keyword>
<dbReference type="Gene3D" id="3.30.70.20">
    <property type="match status" value="1"/>
</dbReference>
<dbReference type="Proteomes" id="UP000257240">
    <property type="component" value="Unassembled WGS sequence"/>
</dbReference>
<dbReference type="InterPro" id="IPR017900">
    <property type="entry name" value="4Fe4S_Fe_S_CS"/>
</dbReference>
<dbReference type="Pfam" id="PF01077">
    <property type="entry name" value="NIR_SIR"/>
    <property type="match status" value="1"/>
</dbReference>
<dbReference type="GO" id="GO:0046872">
    <property type="term" value="F:metal ion binding"/>
    <property type="evidence" value="ECO:0007669"/>
    <property type="project" value="UniProtKB-KW"/>
</dbReference>
<accession>A0A101FK42</accession>
<organism evidence="6 7">
    <name type="scientific">Thermodesulfobacterium commune</name>
    <dbReference type="NCBI Taxonomy" id="1741"/>
    <lineage>
        <taxon>Bacteria</taxon>
        <taxon>Pseudomonadati</taxon>
        <taxon>Thermodesulfobacteriota</taxon>
        <taxon>Thermodesulfobacteria</taxon>
        <taxon>Thermodesulfobacteriales</taxon>
        <taxon>Thermodesulfobacteriaceae</taxon>
        <taxon>Thermodesulfobacterium</taxon>
    </lineage>
</organism>
<dbReference type="InterPro" id="IPR017896">
    <property type="entry name" value="4Fe4S_Fe-S-bd"/>
</dbReference>
<dbReference type="AlphaFoldDB" id="A0A101FK42"/>
<proteinExistence type="predicted"/>
<dbReference type="GO" id="GO:0020037">
    <property type="term" value="F:heme binding"/>
    <property type="evidence" value="ECO:0007669"/>
    <property type="project" value="InterPro"/>
</dbReference>
<sequence length="221" mass="24800">MKQDMVMPYGISSVAYEIITCFGPKGCPNAINRPLELIKTLENVLKNSQLDDFIKNKLKGQPLKPHHRFKVSISDCPNGCSQLYIADFGIHSFVKIKHDDSLCTLCDNCVISCEEGAIKKVDQKIVIDNKKCIGCGGCIKACPEGAIKETYRGYKIYVGGKLGRHPRLASFLTKASPEEVPVYLKNLIEFYQNHNEKGERVGAMIQKMGWQKVKKFLNQKS</sequence>
<protein>
    <submittedName>
        <fullName evidence="6">Protochlorophyllide oxidoreductase</fullName>
    </submittedName>
</protein>
<dbReference type="InterPro" id="IPR006067">
    <property type="entry name" value="NO2/SO3_Rdtase_4Fe4S_dom"/>
</dbReference>
<dbReference type="RefSeq" id="WP_273018951.1">
    <property type="nucleotide sequence ID" value="NZ_DAINLL010000012.1"/>
</dbReference>
<dbReference type="GO" id="GO:0051539">
    <property type="term" value="F:4 iron, 4 sulfur cluster binding"/>
    <property type="evidence" value="ECO:0007669"/>
    <property type="project" value="UniProtKB-KW"/>
</dbReference>
<dbReference type="Gene3D" id="3.30.413.10">
    <property type="entry name" value="Sulfite Reductase Hemoprotein, domain 1"/>
    <property type="match status" value="1"/>
</dbReference>
<evidence type="ECO:0000313" key="7">
    <source>
        <dbReference type="Proteomes" id="UP000257240"/>
    </source>
</evidence>
<gene>
    <name evidence="6" type="ORF">DCE01_03525</name>
</gene>
<dbReference type="Pfam" id="PF00037">
    <property type="entry name" value="Fer4"/>
    <property type="match status" value="1"/>
</dbReference>
<dbReference type="InterPro" id="IPR045169">
    <property type="entry name" value="NO2/SO3_Rdtase_4Fe4S_prot"/>
</dbReference>
<keyword evidence="4" id="KW-0411">Iron-sulfur</keyword>
<dbReference type="SUPFAM" id="SSF54862">
    <property type="entry name" value="4Fe-4S ferredoxins"/>
    <property type="match status" value="1"/>
</dbReference>